<proteinExistence type="predicted"/>
<accession>A0A0A0EMJ5</accession>
<feature type="region of interest" description="Disordered" evidence="1">
    <location>
        <begin position="170"/>
        <end position="190"/>
    </location>
</feature>
<evidence type="ECO:0000256" key="1">
    <source>
        <dbReference type="SAM" id="MobiDB-lite"/>
    </source>
</evidence>
<gene>
    <name evidence="2" type="ORF">N792_11320</name>
</gene>
<evidence type="ECO:0000313" key="3">
    <source>
        <dbReference type="Proteomes" id="UP000030017"/>
    </source>
</evidence>
<evidence type="ECO:0000313" key="2">
    <source>
        <dbReference type="EMBL" id="KGM51323.1"/>
    </source>
</evidence>
<dbReference type="EMBL" id="AVPS01000007">
    <property type="protein sequence ID" value="KGM51323.1"/>
    <property type="molecule type" value="Genomic_DNA"/>
</dbReference>
<keyword evidence="3" id="KW-1185">Reference proteome</keyword>
<organism evidence="2 3">
    <name type="scientific">Lysobacter concretionis Ko07 = DSM 16239</name>
    <dbReference type="NCBI Taxonomy" id="1122185"/>
    <lineage>
        <taxon>Bacteria</taxon>
        <taxon>Pseudomonadati</taxon>
        <taxon>Pseudomonadota</taxon>
        <taxon>Gammaproteobacteria</taxon>
        <taxon>Lysobacterales</taxon>
        <taxon>Lysobacteraceae</taxon>
        <taxon>Novilysobacter</taxon>
    </lineage>
</organism>
<dbReference type="Proteomes" id="UP000030017">
    <property type="component" value="Unassembled WGS sequence"/>
</dbReference>
<sequence>MALGLLGASWWSLSQQDGIDALAAEKAGDRAAPVTSDTGPAAGLRAATIIDESSRRVWDGPAGSGAGANPPTAAAADATVTSPFAGIAAATAATRALPADTENPFVAPTSPITVRSNPATRAPRLPAAQAARPRDGSEPDLIATLLHNIQAQTGETPSGLDTLIQKMQTSTATEAAATDTREHGPRTGALPRSQQIQANLRECPPPNTARGLTCRQAICAVYAGRDPACPAP</sequence>
<feature type="region of interest" description="Disordered" evidence="1">
    <location>
        <begin position="101"/>
        <end position="136"/>
    </location>
</feature>
<reference evidence="2 3" key="1">
    <citation type="submission" date="2013-08" db="EMBL/GenBank/DDBJ databases">
        <title>Genome sequencing of Lysobacter.</title>
        <authorList>
            <person name="Zhang S."/>
            <person name="Wang G."/>
        </authorList>
    </citation>
    <scope>NUCLEOTIDE SEQUENCE [LARGE SCALE GENOMIC DNA]</scope>
    <source>
        <strain evidence="2 3">Ko07</strain>
    </source>
</reference>
<name>A0A0A0EMJ5_9GAMM</name>
<comment type="caution">
    <text evidence="2">The sequence shown here is derived from an EMBL/GenBank/DDBJ whole genome shotgun (WGS) entry which is preliminary data.</text>
</comment>
<dbReference type="eggNOG" id="ENOG502ZP85">
    <property type="taxonomic scope" value="Bacteria"/>
</dbReference>
<protein>
    <submittedName>
        <fullName evidence="2">Uncharacterized protein</fullName>
    </submittedName>
</protein>
<feature type="compositionally biased region" description="Low complexity" evidence="1">
    <location>
        <begin position="118"/>
        <end position="131"/>
    </location>
</feature>
<dbReference type="AlphaFoldDB" id="A0A0A0EMJ5"/>